<dbReference type="Pfam" id="PF13175">
    <property type="entry name" value="AAA_15"/>
    <property type="match status" value="2"/>
</dbReference>
<evidence type="ECO:0000313" key="2">
    <source>
        <dbReference type="EMBL" id="QAY68515.1"/>
    </source>
</evidence>
<feature type="domain" description="AAA+ ATPase" evidence="1">
    <location>
        <begin position="23"/>
        <end position="363"/>
    </location>
</feature>
<reference evidence="2 3" key="1">
    <citation type="submission" date="2019-01" db="EMBL/GenBank/DDBJ databases">
        <title>Genome sequencing of strain FW100M-2.</title>
        <authorList>
            <person name="Heo J."/>
            <person name="Kim S.-J."/>
            <person name="Kim J.-S."/>
            <person name="Hong S.-B."/>
            <person name="Kwon S.-W."/>
        </authorList>
    </citation>
    <scope>NUCLEOTIDE SEQUENCE [LARGE SCALE GENOMIC DNA]</scope>
    <source>
        <strain evidence="2 3">FW100M-2</strain>
    </source>
</reference>
<keyword evidence="3" id="KW-1185">Reference proteome</keyword>
<evidence type="ECO:0000259" key="1">
    <source>
        <dbReference type="SMART" id="SM00382"/>
    </source>
</evidence>
<gene>
    <name evidence="2" type="ORF">ET464_13750</name>
</gene>
<dbReference type="SUPFAM" id="SSF52540">
    <property type="entry name" value="P-loop containing nucleoside triphosphate hydrolases"/>
    <property type="match status" value="1"/>
</dbReference>
<dbReference type="InterPro" id="IPR051396">
    <property type="entry name" value="Bact_Antivir_Def_Nuclease"/>
</dbReference>
<dbReference type="Gene3D" id="3.40.50.300">
    <property type="entry name" value="P-loop containing nucleotide triphosphate hydrolases"/>
    <property type="match status" value="1"/>
</dbReference>
<organism evidence="2 3">
    <name type="scientific">Paenibacillus protaetiae</name>
    <dbReference type="NCBI Taxonomy" id="2509456"/>
    <lineage>
        <taxon>Bacteria</taxon>
        <taxon>Bacillati</taxon>
        <taxon>Bacillota</taxon>
        <taxon>Bacilli</taxon>
        <taxon>Bacillales</taxon>
        <taxon>Paenibacillaceae</taxon>
        <taxon>Paenibacillus</taxon>
    </lineage>
</organism>
<dbReference type="PANTHER" id="PTHR43581:SF4">
    <property type="entry name" value="ATP_GTP PHOSPHATASE"/>
    <property type="match status" value="1"/>
</dbReference>
<dbReference type="CDD" id="cd00267">
    <property type="entry name" value="ABC_ATPase"/>
    <property type="match status" value="1"/>
</dbReference>
<protein>
    <submittedName>
        <fullName evidence="2">DUF2813 domain-containing protein</fullName>
    </submittedName>
</protein>
<evidence type="ECO:0000313" key="3">
    <source>
        <dbReference type="Proteomes" id="UP000293568"/>
    </source>
</evidence>
<dbReference type="InterPro" id="IPR041685">
    <property type="entry name" value="AAA_GajA/Old/RecF-like"/>
</dbReference>
<dbReference type="PANTHER" id="PTHR43581">
    <property type="entry name" value="ATP/GTP PHOSPHATASE"/>
    <property type="match status" value="1"/>
</dbReference>
<dbReference type="OrthoDB" id="308933at2"/>
<sequence>MYISSLIIKGFRSFGERCEIPLNKGLTVLIGENGSGKSAIIDSIRLLLQEDEYGRLNALSKSDFWRPSTKGKDIVATDKFSVDCEFSGLSQIEQITYLPWLNAHTPTKASLHLEVTNSNSARKRLKRDIWAGDSRASIFEWDTYNTIECNYLPPLRDAEERLRAIRGSRLSRLLTKLEPKVSREHDQEGNKITLEKKVKDQNDELLKDPLIQLANERIRQRLLDALGDVLGQDVLILFTESRFEKILENLRILFFPRYPSQGTTTPTDLFRELSENSLGYNNLIYLATVLAELEESEEEDDSLRILLIEEPEAHLHPQLQTRVMQYIQTQANKANIQIIVTTHSPTIAAAVSLDSLVVVTRPDIDACPKVIPLSKCGLEPHQKFFLERWLDVTKSTLLFARGIIFVEGIAEALVVPELAKRVLSEHFNSKDPKSTKKCYSLEEFAVSVINLGGIYFESFFQLFRGASDNDPATAGIPVRCAGITDCDPKADEAPYEGNNCECKNHALGLIVDLQENKYCQLFYNTKTFEYDLAMESNHNLKLMCGIFLEILTTDGPIRDEITAIMNDPDMKTAREKAEDAATLLKRIDGVGKGIFAQKLALRLADPKTTFSVPDYIKRAVLWACSI</sequence>
<dbReference type="RefSeq" id="WP_129444402.1">
    <property type="nucleotide sequence ID" value="NZ_CP035492.1"/>
</dbReference>
<dbReference type="AlphaFoldDB" id="A0A4P6F0D7"/>
<dbReference type="InterPro" id="IPR003593">
    <property type="entry name" value="AAA+_ATPase"/>
</dbReference>
<dbReference type="EMBL" id="CP035492">
    <property type="protein sequence ID" value="QAY68515.1"/>
    <property type="molecule type" value="Genomic_DNA"/>
</dbReference>
<dbReference type="InterPro" id="IPR027417">
    <property type="entry name" value="P-loop_NTPase"/>
</dbReference>
<dbReference type="SMART" id="SM00382">
    <property type="entry name" value="AAA"/>
    <property type="match status" value="1"/>
</dbReference>
<dbReference type="CDD" id="cd01026">
    <property type="entry name" value="TOPRIM_OLD"/>
    <property type="match status" value="1"/>
</dbReference>
<dbReference type="Proteomes" id="UP000293568">
    <property type="component" value="Chromosome"/>
</dbReference>
<proteinExistence type="predicted"/>
<accession>A0A4P6F0D7</accession>
<name>A0A4P6F0D7_9BACL</name>
<dbReference type="KEGG" id="pprt:ET464_13750"/>
<dbReference type="Pfam" id="PF20469">
    <property type="entry name" value="OLD-like_TOPRIM"/>
    <property type="match status" value="1"/>
</dbReference>
<dbReference type="InterPro" id="IPR034139">
    <property type="entry name" value="TOPRIM_OLD"/>
</dbReference>